<dbReference type="HOGENOM" id="CLU_834478_0_0_1"/>
<dbReference type="Proteomes" id="UP000053257">
    <property type="component" value="Unassembled WGS sequence"/>
</dbReference>
<keyword evidence="2" id="KW-0812">Transmembrane</keyword>
<keyword evidence="4" id="KW-1185">Reference proteome</keyword>
<reference evidence="3 4" key="1">
    <citation type="journal article" date="2014" name="PLoS Genet.">
        <title>Analysis of the Phlebiopsis gigantea genome, transcriptome and secretome provides insight into its pioneer colonization strategies of wood.</title>
        <authorList>
            <person name="Hori C."/>
            <person name="Ishida T."/>
            <person name="Igarashi K."/>
            <person name="Samejima M."/>
            <person name="Suzuki H."/>
            <person name="Master E."/>
            <person name="Ferreira P."/>
            <person name="Ruiz-Duenas F.J."/>
            <person name="Held B."/>
            <person name="Canessa P."/>
            <person name="Larrondo L.F."/>
            <person name="Schmoll M."/>
            <person name="Druzhinina I.S."/>
            <person name="Kubicek C.P."/>
            <person name="Gaskell J.A."/>
            <person name="Kersten P."/>
            <person name="St John F."/>
            <person name="Glasner J."/>
            <person name="Sabat G."/>
            <person name="Splinter BonDurant S."/>
            <person name="Syed K."/>
            <person name="Yadav J."/>
            <person name="Mgbeahuruike A.C."/>
            <person name="Kovalchuk A."/>
            <person name="Asiegbu F.O."/>
            <person name="Lackner G."/>
            <person name="Hoffmeister D."/>
            <person name="Rencoret J."/>
            <person name="Gutierrez A."/>
            <person name="Sun H."/>
            <person name="Lindquist E."/>
            <person name="Barry K."/>
            <person name="Riley R."/>
            <person name="Grigoriev I.V."/>
            <person name="Henrissat B."/>
            <person name="Kues U."/>
            <person name="Berka R.M."/>
            <person name="Martinez A.T."/>
            <person name="Covert S.F."/>
            <person name="Blanchette R.A."/>
            <person name="Cullen D."/>
        </authorList>
    </citation>
    <scope>NUCLEOTIDE SEQUENCE [LARGE SCALE GENOMIC DNA]</scope>
    <source>
        <strain evidence="3 4">11061_1 CR5-6</strain>
    </source>
</reference>
<gene>
    <name evidence="3" type="ORF">PHLGIDRAFT_313885</name>
</gene>
<accession>A0A0C3S2W2</accession>
<dbReference type="EMBL" id="KN840709">
    <property type="protein sequence ID" value="KIP02050.1"/>
    <property type="molecule type" value="Genomic_DNA"/>
</dbReference>
<proteinExistence type="predicted"/>
<keyword evidence="2" id="KW-1133">Transmembrane helix</keyword>
<name>A0A0C3S2W2_PHLG1</name>
<keyword evidence="2" id="KW-0472">Membrane</keyword>
<feature type="region of interest" description="Disordered" evidence="1">
    <location>
        <begin position="251"/>
        <end position="333"/>
    </location>
</feature>
<evidence type="ECO:0000256" key="1">
    <source>
        <dbReference type="SAM" id="MobiDB-lite"/>
    </source>
</evidence>
<evidence type="ECO:0000313" key="3">
    <source>
        <dbReference type="EMBL" id="KIP02050.1"/>
    </source>
</evidence>
<feature type="region of interest" description="Disordered" evidence="1">
    <location>
        <begin position="159"/>
        <end position="203"/>
    </location>
</feature>
<feature type="compositionally biased region" description="Low complexity" evidence="1">
    <location>
        <begin position="304"/>
        <end position="316"/>
    </location>
</feature>
<organism evidence="3 4">
    <name type="scientific">Phlebiopsis gigantea (strain 11061_1 CR5-6)</name>
    <name type="common">White-rot fungus</name>
    <name type="synonym">Peniophora gigantea</name>
    <dbReference type="NCBI Taxonomy" id="745531"/>
    <lineage>
        <taxon>Eukaryota</taxon>
        <taxon>Fungi</taxon>
        <taxon>Dikarya</taxon>
        <taxon>Basidiomycota</taxon>
        <taxon>Agaricomycotina</taxon>
        <taxon>Agaricomycetes</taxon>
        <taxon>Polyporales</taxon>
        <taxon>Phanerochaetaceae</taxon>
        <taxon>Phlebiopsis</taxon>
    </lineage>
</organism>
<evidence type="ECO:0000256" key="2">
    <source>
        <dbReference type="SAM" id="Phobius"/>
    </source>
</evidence>
<feature type="compositionally biased region" description="Polar residues" evidence="1">
    <location>
        <begin position="187"/>
        <end position="203"/>
    </location>
</feature>
<evidence type="ECO:0000313" key="4">
    <source>
        <dbReference type="Proteomes" id="UP000053257"/>
    </source>
</evidence>
<feature type="transmembrane region" description="Helical" evidence="2">
    <location>
        <begin position="116"/>
        <end position="137"/>
    </location>
</feature>
<dbReference type="AlphaFoldDB" id="A0A0C3S2W2"/>
<feature type="compositionally biased region" description="Polar residues" evidence="1">
    <location>
        <begin position="251"/>
        <end position="303"/>
    </location>
</feature>
<protein>
    <submittedName>
        <fullName evidence="3">Uncharacterized protein</fullName>
    </submittedName>
</protein>
<sequence>MNNTVVGRKKIPFIPSNLLVGSTYMYKFPLFSTHNLPRGTHTFMVQNGWMGSGSSLIMLDGFIFTTETANDAASFTASSLSQMPVQSTQISPGRTPELSNPELMPATPPASHKHNLVVPLVATAIVIVVVVIVGVLYRYHQKRRRAWVPALVQNDRGHRLGEDSTVTGRSRPASGITVQREKPPSLQALQSSNLETPFSNNNRVSEELTNVPVLSEDITSYGTRELLALRSSIVPCISGHSRPQTYSASSVLSYRSETSRSHSPVDTGSLARQPSNATSATQSTLLPPSYHSNEWSSQNYTRKSSSCSLDAASMSSREGMPGTPLPAYCPARE</sequence>